<accession>A0A7H8N7M7</accession>
<feature type="region of interest" description="Disordered" evidence="1">
    <location>
        <begin position="20"/>
        <end position="121"/>
    </location>
</feature>
<keyword evidence="3" id="KW-1185">Reference proteome</keyword>
<name>A0A7H8N7M7_9ACTN</name>
<dbReference type="Proteomes" id="UP000509303">
    <property type="component" value="Chromosome"/>
</dbReference>
<evidence type="ECO:0000256" key="1">
    <source>
        <dbReference type="SAM" id="MobiDB-lite"/>
    </source>
</evidence>
<organism evidence="2 3">
    <name type="scientific">Streptomyces buecherae</name>
    <dbReference type="NCBI Taxonomy" id="2763006"/>
    <lineage>
        <taxon>Bacteria</taxon>
        <taxon>Bacillati</taxon>
        <taxon>Actinomycetota</taxon>
        <taxon>Actinomycetes</taxon>
        <taxon>Kitasatosporales</taxon>
        <taxon>Streptomycetaceae</taxon>
        <taxon>Streptomyces</taxon>
    </lineage>
</organism>
<feature type="region of interest" description="Disordered" evidence="1">
    <location>
        <begin position="322"/>
        <end position="425"/>
    </location>
</feature>
<evidence type="ECO:0000313" key="3">
    <source>
        <dbReference type="Proteomes" id="UP000509303"/>
    </source>
</evidence>
<feature type="compositionally biased region" description="Low complexity" evidence="1">
    <location>
        <begin position="392"/>
        <end position="404"/>
    </location>
</feature>
<protein>
    <submittedName>
        <fullName evidence="2">Uncharacterized protein</fullName>
    </submittedName>
</protein>
<evidence type="ECO:0000313" key="2">
    <source>
        <dbReference type="EMBL" id="QKW50353.1"/>
    </source>
</evidence>
<dbReference type="AlphaFoldDB" id="A0A7H8N7M7"/>
<feature type="compositionally biased region" description="Low complexity" evidence="1">
    <location>
        <begin position="163"/>
        <end position="172"/>
    </location>
</feature>
<feature type="region of interest" description="Disordered" evidence="1">
    <location>
        <begin position="163"/>
        <end position="283"/>
    </location>
</feature>
<gene>
    <name evidence="2" type="ORF">HUT08_13300</name>
</gene>
<feature type="compositionally biased region" description="Low complexity" evidence="1">
    <location>
        <begin position="514"/>
        <end position="545"/>
    </location>
</feature>
<feature type="region of interest" description="Disordered" evidence="1">
    <location>
        <begin position="474"/>
        <end position="545"/>
    </location>
</feature>
<feature type="compositionally biased region" description="Basic and acidic residues" evidence="1">
    <location>
        <begin position="108"/>
        <end position="117"/>
    </location>
</feature>
<feature type="compositionally biased region" description="Gly residues" evidence="1">
    <location>
        <begin position="481"/>
        <end position="493"/>
    </location>
</feature>
<proteinExistence type="predicted"/>
<dbReference type="RefSeq" id="WP_176162088.1">
    <property type="nucleotide sequence ID" value="NZ_CP054929.1"/>
</dbReference>
<dbReference type="EMBL" id="CP054929">
    <property type="protein sequence ID" value="QKW50353.1"/>
    <property type="molecule type" value="Genomic_DNA"/>
</dbReference>
<sequence length="545" mass="52778">MADKHQYGWLDDDAAERLLSGVPVPGQSGFGGARRERNGAGSTLADQGRSEAERIATAGLGGPGAGSAHAGDDPTDTDGLGAAAARPTAAGSPTGGGPANPGRGAPTTHDHPDRAEAPRVAAERLAAVLAAVAEDAMGPLGRGLGGEEGPLPGEEAAVAAFRAARAAPAAPADGLRVEPGAPALGDVHGAAARLSEGPTAGDDDASLAAARGERGVAGAPARAPGVAESASDARGASAKSRGALATARGRRTTGPSAITVVGRADTGPGRKGRPGRGRPVPVRGPLRAGLAAALVGCALGSVAVAAGTGVLPTPFRNDVQPAPAASVTAAGSPDGSVPQPKISGATGTPSTDPSHSRPPGGDGTRPTESASARPDGPDPGGDASPGGGATDGTGDAYDPGDGPDVTAPGNRPGSQPPRWTPDPNRKRWVLAMCRDYVAHKNGKDVGLDSHTLLKLERAAGGASAVRKFCAGLLNEDSAPRPGGGGGGGGGQSGEPGEEPDEGDQGGGDGDDAGRPPGQGRPSPTPTATATPSHTASATPSPATRH</sequence>
<feature type="compositionally biased region" description="Low complexity" evidence="1">
    <location>
        <begin position="79"/>
        <end position="92"/>
    </location>
</feature>
<feature type="compositionally biased region" description="Low complexity" evidence="1">
    <location>
        <begin position="216"/>
        <end position="228"/>
    </location>
</feature>
<reference evidence="2 3" key="1">
    <citation type="submission" date="2020-06" db="EMBL/GenBank/DDBJ databases">
        <title>Genome mining for natural products.</title>
        <authorList>
            <person name="Zhang B."/>
            <person name="Shi J."/>
            <person name="Ge H."/>
        </authorList>
    </citation>
    <scope>NUCLEOTIDE SEQUENCE [LARGE SCALE GENOMIC DNA]</scope>
    <source>
        <strain evidence="2 3">NA00687</strain>
    </source>
</reference>